<keyword evidence="6" id="KW-0378">Hydrolase</keyword>
<comment type="subcellular location">
    <subcellularLocation>
        <location evidence="2">Nucleus</location>
    </subcellularLocation>
</comment>
<comment type="caution">
    <text evidence="9">The sequence shown here is derived from an EMBL/GenBank/DDBJ whole genome shotgun (WGS) entry which is preliminary data.</text>
</comment>
<dbReference type="GO" id="GO:0046872">
    <property type="term" value="F:metal ion binding"/>
    <property type="evidence" value="ECO:0007669"/>
    <property type="project" value="UniProtKB-KW"/>
</dbReference>
<evidence type="ECO:0000313" key="10">
    <source>
        <dbReference type="Proteomes" id="UP000655225"/>
    </source>
</evidence>
<evidence type="ECO:0000256" key="1">
    <source>
        <dbReference type="ARBA" id="ARBA00001968"/>
    </source>
</evidence>
<dbReference type="Proteomes" id="UP000655225">
    <property type="component" value="Unassembled WGS sequence"/>
</dbReference>
<protein>
    <recommendedName>
        <fullName evidence="8">DDE Tnp4 domain-containing protein</fullName>
    </recommendedName>
</protein>
<evidence type="ECO:0000256" key="5">
    <source>
        <dbReference type="ARBA" id="ARBA00022723"/>
    </source>
</evidence>
<dbReference type="AlphaFoldDB" id="A0A835D5Z3"/>
<dbReference type="GO" id="GO:0005634">
    <property type="term" value="C:nucleus"/>
    <property type="evidence" value="ECO:0007669"/>
    <property type="project" value="UniProtKB-SubCell"/>
</dbReference>
<keyword evidence="5" id="KW-0479">Metal-binding</keyword>
<accession>A0A835D5Z3</accession>
<evidence type="ECO:0000256" key="7">
    <source>
        <dbReference type="ARBA" id="ARBA00023242"/>
    </source>
</evidence>
<dbReference type="OrthoDB" id="682491at2759"/>
<comment type="cofactor">
    <cofactor evidence="1">
        <name>a divalent metal cation</name>
        <dbReference type="ChEBI" id="CHEBI:60240"/>
    </cofactor>
</comment>
<gene>
    <name evidence="9" type="ORF">HHK36_023578</name>
</gene>
<dbReference type="PANTHER" id="PTHR22930">
    <property type="match status" value="1"/>
</dbReference>
<evidence type="ECO:0000256" key="6">
    <source>
        <dbReference type="ARBA" id="ARBA00022801"/>
    </source>
</evidence>
<keyword evidence="7" id="KW-0539">Nucleus</keyword>
<dbReference type="InterPro" id="IPR045249">
    <property type="entry name" value="HARBI1-like"/>
</dbReference>
<evidence type="ECO:0000256" key="4">
    <source>
        <dbReference type="ARBA" id="ARBA00022722"/>
    </source>
</evidence>
<dbReference type="EMBL" id="JABCRI010000017">
    <property type="protein sequence ID" value="KAF8391276.1"/>
    <property type="molecule type" value="Genomic_DNA"/>
</dbReference>
<dbReference type="GO" id="GO:0004518">
    <property type="term" value="F:nuclease activity"/>
    <property type="evidence" value="ECO:0007669"/>
    <property type="project" value="UniProtKB-KW"/>
</dbReference>
<dbReference type="Pfam" id="PF13359">
    <property type="entry name" value="DDE_Tnp_4"/>
    <property type="match status" value="1"/>
</dbReference>
<evidence type="ECO:0000256" key="2">
    <source>
        <dbReference type="ARBA" id="ARBA00004123"/>
    </source>
</evidence>
<organism evidence="9 10">
    <name type="scientific">Tetracentron sinense</name>
    <name type="common">Spur-leaf</name>
    <dbReference type="NCBI Taxonomy" id="13715"/>
    <lineage>
        <taxon>Eukaryota</taxon>
        <taxon>Viridiplantae</taxon>
        <taxon>Streptophyta</taxon>
        <taxon>Embryophyta</taxon>
        <taxon>Tracheophyta</taxon>
        <taxon>Spermatophyta</taxon>
        <taxon>Magnoliopsida</taxon>
        <taxon>Trochodendrales</taxon>
        <taxon>Trochodendraceae</taxon>
        <taxon>Tetracentron</taxon>
    </lineage>
</organism>
<keyword evidence="4" id="KW-0540">Nuclease</keyword>
<evidence type="ECO:0000313" key="9">
    <source>
        <dbReference type="EMBL" id="KAF8391276.1"/>
    </source>
</evidence>
<dbReference type="OMA" id="LMANDCV"/>
<dbReference type="PANTHER" id="PTHR22930:SF228">
    <property type="entry name" value="PROTEIN ALP1-LIKE"/>
    <property type="match status" value="1"/>
</dbReference>
<sequence>MDCVGAIDGKHVHASIPIDLKARFHGRKEGTTHNVLVVVSFDLKFMYVLVGWEGSAHDSRILDNALSRPSRLRVPIYIILLLYCI</sequence>
<keyword evidence="10" id="KW-1185">Reference proteome</keyword>
<name>A0A835D5Z3_TETSI</name>
<comment type="similarity">
    <text evidence="3">Belongs to the HARBI1 family.</text>
</comment>
<dbReference type="InterPro" id="IPR027806">
    <property type="entry name" value="HARBI1_dom"/>
</dbReference>
<dbReference type="GO" id="GO:0016787">
    <property type="term" value="F:hydrolase activity"/>
    <property type="evidence" value="ECO:0007669"/>
    <property type="project" value="UniProtKB-KW"/>
</dbReference>
<proteinExistence type="inferred from homology"/>
<feature type="domain" description="DDE Tnp4" evidence="8">
    <location>
        <begin position="7"/>
        <end position="64"/>
    </location>
</feature>
<reference evidence="9 10" key="1">
    <citation type="submission" date="2020-04" db="EMBL/GenBank/DDBJ databases">
        <title>Plant Genome Project.</title>
        <authorList>
            <person name="Zhang R.-G."/>
        </authorList>
    </citation>
    <scope>NUCLEOTIDE SEQUENCE [LARGE SCALE GENOMIC DNA]</scope>
    <source>
        <strain evidence="9">YNK0</strain>
        <tissue evidence="9">Leaf</tissue>
    </source>
</reference>
<evidence type="ECO:0000259" key="8">
    <source>
        <dbReference type="Pfam" id="PF13359"/>
    </source>
</evidence>
<evidence type="ECO:0000256" key="3">
    <source>
        <dbReference type="ARBA" id="ARBA00006958"/>
    </source>
</evidence>